<accession>A0A939MTV0</accession>
<keyword evidence="3 7" id="KW-1133">Transmembrane helix</keyword>
<dbReference type="NCBIfam" id="TIGR00247">
    <property type="entry name" value="endolytic transglycosylase MltG"/>
    <property type="match status" value="1"/>
</dbReference>
<dbReference type="EMBL" id="JAGDYM010000015">
    <property type="protein sequence ID" value="MBO1902869.1"/>
    <property type="molecule type" value="Genomic_DNA"/>
</dbReference>
<dbReference type="GO" id="GO:0009252">
    <property type="term" value="P:peptidoglycan biosynthetic process"/>
    <property type="evidence" value="ECO:0007669"/>
    <property type="project" value="UniProtKB-UniRule"/>
</dbReference>
<evidence type="ECO:0000256" key="1">
    <source>
        <dbReference type="ARBA" id="ARBA00022475"/>
    </source>
</evidence>
<keyword evidence="2 7" id="KW-0812">Transmembrane</keyword>
<dbReference type="Proteomes" id="UP000664382">
    <property type="component" value="Unassembled WGS sequence"/>
</dbReference>
<dbReference type="PANTHER" id="PTHR30518">
    <property type="entry name" value="ENDOLYTIC MUREIN TRANSGLYCOSYLASE"/>
    <property type="match status" value="1"/>
</dbReference>
<protein>
    <recommendedName>
        <fullName evidence="7">Endolytic murein transglycosylase</fullName>
        <ecNumber evidence="7">4.2.2.29</ecNumber>
    </recommendedName>
    <alternativeName>
        <fullName evidence="7">Peptidoglycan lytic transglycosylase</fullName>
    </alternativeName>
    <alternativeName>
        <fullName evidence="7">Peptidoglycan polymerization terminase</fullName>
    </alternativeName>
</protein>
<evidence type="ECO:0000256" key="5">
    <source>
        <dbReference type="ARBA" id="ARBA00023239"/>
    </source>
</evidence>
<sequence>MARHAAVGANREDRRARRRRNGRRWIIALAVTVVLLGGLGAVAAVFWSEYGARISQAAGWVSNDYEGEGHGEAFITITAGEIGEDVAAALAEADVVKTQQVFYELLLQQDPQVEFLPGQYQLRLQMSAQAALDALQDPENRRELTAVIPEGRTVDQALEIVAAGADIPLEELQKAAEDPQEFGLPKSVSSLEGWLYPATYEFDADTTAEEAIGMMVEYQLALLDELGVEKKDRERVLTVASIVEREAGRAEDFGKVARVIENRLDTGMLLQMDSTVQYGYQQHDDGSVWSSDDALKDDNPWNTYLRAGLPAGPVANPGRAAIEAALSPDEGDWLFFVAVNLETGESVFTTNENDHYAAVEQLQQWCTANPGNGC</sequence>
<keyword evidence="5 7" id="KW-0456">Lyase</keyword>
<dbReference type="EC" id="4.2.2.29" evidence="7"/>
<evidence type="ECO:0000256" key="7">
    <source>
        <dbReference type="HAMAP-Rule" id="MF_02065"/>
    </source>
</evidence>
<feature type="site" description="Important for catalytic activity" evidence="7">
    <location>
        <position position="246"/>
    </location>
</feature>
<comment type="caution">
    <text evidence="8">The sequence shown here is derived from an EMBL/GenBank/DDBJ whole genome shotgun (WGS) entry which is preliminary data.</text>
</comment>
<dbReference type="InterPro" id="IPR003770">
    <property type="entry name" value="MLTG-like"/>
</dbReference>
<reference evidence="8" key="1">
    <citation type="submission" date="2021-03" db="EMBL/GenBank/DDBJ databases">
        <title>Leucobacter chromiisoli sp. nov., isolated from chromium-containing soil of chemical plant.</title>
        <authorList>
            <person name="Xu Z."/>
        </authorList>
    </citation>
    <scope>NUCLEOTIDE SEQUENCE</scope>
    <source>
        <strain evidence="8">S27</strain>
    </source>
</reference>
<evidence type="ECO:0000256" key="2">
    <source>
        <dbReference type="ARBA" id="ARBA00022692"/>
    </source>
</evidence>
<evidence type="ECO:0000256" key="4">
    <source>
        <dbReference type="ARBA" id="ARBA00023136"/>
    </source>
</evidence>
<comment type="subcellular location">
    <subcellularLocation>
        <location evidence="7">Cell membrane</location>
        <topology evidence="7">Single-pass membrane protein</topology>
    </subcellularLocation>
</comment>
<dbReference type="Pfam" id="PF02618">
    <property type="entry name" value="YceG"/>
    <property type="match status" value="1"/>
</dbReference>
<evidence type="ECO:0000256" key="6">
    <source>
        <dbReference type="ARBA" id="ARBA00023316"/>
    </source>
</evidence>
<dbReference type="GO" id="GO:0008932">
    <property type="term" value="F:lytic endotransglycosylase activity"/>
    <property type="evidence" value="ECO:0007669"/>
    <property type="project" value="UniProtKB-UniRule"/>
</dbReference>
<dbReference type="AlphaFoldDB" id="A0A939MTV0"/>
<evidence type="ECO:0000313" key="9">
    <source>
        <dbReference type="Proteomes" id="UP000664382"/>
    </source>
</evidence>
<keyword evidence="9" id="KW-1185">Reference proteome</keyword>
<keyword evidence="6 7" id="KW-0961">Cell wall biogenesis/degradation</keyword>
<name>A0A939MTV0_9MICO</name>
<dbReference type="GO" id="GO:0071555">
    <property type="term" value="P:cell wall organization"/>
    <property type="evidence" value="ECO:0007669"/>
    <property type="project" value="UniProtKB-KW"/>
</dbReference>
<gene>
    <name evidence="7 8" type="primary">mltG</name>
    <name evidence="8" type="ORF">J4H92_13035</name>
</gene>
<comment type="catalytic activity">
    <reaction evidence="7">
        <text>a peptidoglycan chain = a peptidoglycan chain with N-acetyl-1,6-anhydromuramyl-[peptide] at the reducing end + a peptidoglycan chain with N-acetylglucosamine at the non-reducing end.</text>
        <dbReference type="EC" id="4.2.2.29"/>
    </reaction>
</comment>
<proteinExistence type="inferred from homology"/>
<dbReference type="Gene3D" id="3.30.1490.480">
    <property type="entry name" value="Endolytic murein transglycosylase"/>
    <property type="match status" value="1"/>
</dbReference>
<keyword evidence="4 7" id="KW-0472">Membrane</keyword>
<dbReference type="HAMAP" id="MF_02065">
    <property type="entry name" value="MltG"/>
    <property type="match status" value="1"/>
</dbReference>
<evidence type="ECO:0000313" key="8">
    <source>
        <dbReference type="EMBL" id="MBO1902869.1"/>
    </source>
</evidence>
<evidence type="ECO:0000256" key="3">
    <source>
        <dbReference type="ARBA" id="ARBA00022989"/>
    </source>
</evidence>
<comment type="similarity">
    <text evidence="7">Belongs to the transglycosylase MltG family.</text>
</comment>
<comment type="function">
    <text evidence="7">Functions as a peptidoglycan terminase that cleaves nascent peptidoglycan strands endolytically to terminate their elongation.</text>
</comment>
<feature type="transmembrane region" description="Helical" evidence="7">
    <location>
        <begin position="25"/>
        <end position="47"/>
    </location>
</feature>
<keyword evidence="1 7" id="KW-1003">Cell membrane</keyword>
<dbReference type="GO" id="GO:0005886">
    <property type="term" value="C:plasma membrane"/>
    <property type="evidence" value="ECO:0007669"/>
    <property type="project" value="UniProtKB-SubCell"/>
</dbReference>
<organism evidence="8 9">
    <name type="scientific">Leucobacter weissii</name>
    <dbReference type="NCBI Taxonomy" id="1983706"/>
    <lineage>
        <taxon>Bacteria</taxon>
        <taxon>Bacillati</taxon>
        <taxon>Actinomycetota</taxon>
        <taxon>Actinomycetes</taxon>
        <taxon>Micrococcales</taxon>
        <taxon>Microbacteriaceae</taxon>
        <taxon>Leucobacter</taxon>
    </lineage>
</organism>
<dbReference type="CDD" id="cd08010">
    <property type="entry name" value="MltG_like"/>
    <property type="match status" value="1"/>
</dbReference>
<dbReference type="PANTHER" id="PTHR30518:SF2">
    <property type="entry name" value="ENDOLYTIC MUREIN TRANSGLYCOSYLASE"/>
    <property type="match status" value="1"/>
</dbReference>